<name>A0A2C5X4E1_9PEZI</name>
<accession>A0A2C5X4E1</accession>
<gene>
    <name evidence="3" type="ORF">CFIMG_008332RA00001</name>
</gene>
<evidence type="ECO:0008006" key="5">
    <source>
        <dbReference type="Google" id="ProtNLM"/>
    </source>
</evidence>
<dbReference type="EMBL" id="APWK03000055">
    <property type="protein sequence ID" value="PHH52862.1"/>
    <property type="molecule type" value="Genomic_DNA"/>
</dbReference>
<dbReference type="OrthoDB" id="2362516at2759"/>
<proteinExistence type="predicted"/>
<organism evidence="3 4">
    <name type="scientific">Ceratocystis fimbriata CBS 114723</name>
    <dbReference type="NCBI Taxonomy" id="1035309"/>
    <lineage>
        <taxon>Eukaryota</taxon>
        <taxon>Fungi</taxon>
        <taxon>Dikarya</taxon>
        <taxon>Ascomycota</taxon>
        <taxon>Pezizomycotina</taxon>
        <taxon>Sordariomycetes</taxon>
        <taxon>Hypocreomycetidae</taxon>
        <taxon>Microascales</taxon>
        <taxon>Ceratocystidaceae</taxon>
        <taxon>Ceratocystis</taxon>
    </lineage>
</organism>
<protein>
    <recommendedName>
        <fullName evidence="5">Carbohydrate-binding module family 19 domain-containing protein</fullName>
    </recommendedName>
</protein>
<dbReference type="Proteomes" id="UP000222788">
    <property type="component" value="Unassembled WGS sequence"/>
</dbReference>
<reference evidence="3 4" key="1">
    <citation type="journal article" date="2013" name="Fungal Biol.">
        <title>Analysis of microsatellite markers in the genome of the plant pathogen Ceratocystis fimbriata.</title>
        <authorList>
            <person name="Simpson M.C."/>
            <person name="Wilken P.M."/>
            <person name="Coetzee M.P."/>
            <person name="Wingfield M.J."/>
            <person name="Wingfield B.D."/>
        </authorList>
    </citation>
    <scope>NUCLEOTIDE SEQUENCE [LARGE SCALE GENOMIC DNA]</scope>
    <source>
        <strain evidence="3 4">CBS 114723</strain>
    </source>
</reference>
<feature type="region of interest" description="Disordered" evidence="1">
    <location>
        <begin position="193"/>
        <end position="220"/>
    </location>
</feature>
<dbReference type="STRING" id="1035309.A0A2C5X4E1"/>
<keyword evidence="2" id="KW-0732">Signal</keyword>
<keyword evidence="4" id="KW-1185">Reference proteome</keyword>
<evidence type="ECO:0000256" key="1">
    <source>
        <dbReference type="SAM" id="MobiDB-lite"/>
    </source>
</evidence>
<reference evidence="3 4" key="2">
    <citation type="journal article" date="2013" name="IMA Fungus">
        <title>IMA Genome-F 1: Ceratocystis fimbriata: Draft nuclear genome sequence for the plant pathogen, Ceratocystis fimbriata.</title>
        <authorList>
            <person name="Wilken P.M."/>
            <person name="Steenkamp E.T."/>
            <person name="Wingfield M.J."/>
            <person name="de Beer Z.W."/>
            <person name="Wingfield B.D."/>
        </authorList>
    </citation>
    <scope>NUCLEOTIDE SEQUENCE [LARGE SCALE GENOMIC DNA]</scope>
    <source>
        <strain evidence="3 4">CBS 114723</strain>
    </source>
</reference>
<evidence type="ECO:0000313" key="4">
    <source>
        <dbReference type="Proteomes" id="UP000222788"/>
    </source>
</evidence>
<dbReference type="AlphaFoldDB" id="A0A2C5X4E1"/>
<feature type="signal peptide" evidence="2">
    <location>
        <begin position="1"/>
        <end position="20"/>
    </location>
</feature>
<comment type="caution">
    <text evidence="3">The sequence shown here is derived from an EMBL/GenBank/DDBJ whole genome shotgun (WGS) entry which is preliminary data.</text>
</comment>
<evidence type="ECO:0000256" key="2">
    <source>
        <dbReference type="SAM" id="SignalP"/>
    </source>
</evidence>
<sequence length="491" mass="50451">MGSLLSLVFLAWILVISAEAGPLHFRPRHNYNTTSTPGLDLNSLSTGLRAIPSSVTPTTVPPASTVVSPSEAVTSKISVKEYTEDFSNFFNSGTPSPIFSPIEQTTTGSSIVSKSKPGASSFPTEAAGFSTIKGPGYVEVTVLPDAPTTVTVTPPAASTHKTLSLTSSTKASVQPSLPVADVAPSPTPTPVLTTIPTLSPSSSKLASTTKSSRTRVSTSTAPPVVTSFTVSGSSLNPTQTTPSADVGSSGIIISTPYADFKPSVSVPGSSSSSSSDTVNVIVTLTAPTGAVVTIPGLTSSASPPSVIVPSIVYSAPPSTGTVSPETYSANLDLARGFNMMFSALTTSSRCTTESVACIDGDMATCDLYNSRYALTQCRAGTQCYAIPLNTTDGVQMDCYKQDYAEHILGTSFGSSSSTSSIPRPTTEPVVEATEYVTVTVTPTLTSFITVPGATVEPSAPSVSGEEYETVTYTPTSTRYATATVAEAPMAK</sequence>
<evidence type="ECO:0000313" key="3">
    <source>
        <dbReference type="EMBL" id="PHH52862.1"/>
    </source>
</evidence>
<feature type="chain" id="PRO_5012790249" description="Carbohydrate-binding module family 19 domain-containing protein" evidence="2">
    <location>
        <begin position="21"/>
        <end position="491"/>
    </location>
</feature>